<proteinExistence type="predicted"/>
<evidence type="ECO:0000313" key="1">
    <source>
        <dbReference type="EMBL" id="KAF4394742.1"/>
    </source>
</evidence>
<dbReference type="InterPro" id="IPR038765">
    <property type="entry name" value="Papain-like_cys_pep_sf"/>
</dbReference>
<evidence type="ECO:0000313" key="2">
    <source>
        <dbReference type="Proteomes" id="UP000525078"/>
    </source>
</evidence>
<dbReference type="Proteomes" id="UP000525078">
    <property type="component" value="Unassembled WGS sequence"/>
</dbReference>
<gene>
    <name evidence="1" type="ORF">F8388_015648</name>
</gene>
<dbReference type="EMBL" id="JAATIP010000009">
    <property type="protein sequence ID" value="KAF4394742.1"/>
    <property type="molecule type" value="Genomic_DNA"/>
</dbReference>
<reference evidence="1 2" key="1">
    <citation type="journal article" date="2020" name="bioRxiv">
        <title>Sequence and annotation of 42 cannabis genomes reveals extensive copy number variation in cannabinoid synthesis and pathogen resistance genes.</title>
        <authorList>
            <person name="Mckernan K.J."/>
            <person name="Helbert Y."/>
            <person name="Kane L.T."/>
            <person name="Ebling H."/>
            <person name="Zhang L."/>
            <person name="Liu B."/>
            <person name="Eaton Z."/>
            <person name="Mclaughlin S."/>
            <person name="Kingan S."/>
            <person name="Baybayan P."/>
            <person name="Concepcion G."/>
            <person name="Jordan M."/>
            <person name="Riva A."/>
            <person name="Barbazuk W."/>
            <person name="Harkins T."/>
        </authorList>
    </citation>
    <scope>NUCLEOTIDE SEQUENCE [LARGE SCALE GENOMIC DNA]</scope>
    <source>
        <strain evidence="2">cv. Jamaican Lion 4</strain>
        <tissue evidence="1">Leaf</tissue>
    </source>
</reference>
<organism evidence="1 2">
    <name type="scientific">Cannabis sativa</name>
    <name type="common">Hemp</name>
    <name type="synonym">Marijuana</name>
    <dbReference type="NCBI Taxonomy" id="3483"/>
    <lineage>
        <taxon>Eukaryota</taxon>
        <taxon>Viridiplantae</taxon>
        <taxon>Streptophyta</taxon>
        <taxon>Embryophyta</taxon>
        <taxon>Tracheophyta</taxon>
        <taxon>Spermatophyta</taxon>
        <taxon>Magnoliopsida</taxon>
        <taxon>eudicotyledons</taxon>
        <taxon>Gunneridae</taxon>
        <taxon>Pentapetalae</taxon>
        <taxon>rosids</taxon>
        <taxon>fabids</taxon>
        <taxon>Rosales</taxon>
        <taxon>Cannabaceae</taxon>
        <taxon>Cannabis</taxon>
    </lineage>
</organism>
<protein>
    <submittedName>
        <fullName evidence="1">Uncharacterized protein</fullName>
    </submittedName>
</protein>
<name>A0A7J6HHH9_CANSA</name>
<sequence length="97" mass="11138">MGASPFSTWRYLVHHGVVTEVNQFKKNSKHYNNNAYIIKSDPHSIMDEVYMNGPIELSFTIYELLANQMGWDGYFMIRRGTNECGIEDDMVAGLLSK</sequence>
<dbReference type="AlphaFoldDB" id="A0A7J6HHH9"/>
<accession>A0A7J6HHH9</accession>
<comment type="caution">
    <text evidence="1">The sequence shown here is derived from an EMBL/GenBank/DDBJ whole genome shotgun (WGS) entry which is preliminary data.</text>
</comment>
<dbReference type="SUPFAM" id="SSF54001">
    <property type="entry name" value="Cysteine proteinases"/>
    <property type="match status" value="1"/>
</dbReference>